<dbReference type="EMBL" id="OU892281">
    <property type="protein sequence ID" value="CAG9769553.1"/>
    <property type="molecule type" value="Genomic_DNA"/>
</dbReference>
<evidence type="ECO:0000256" key="20">
    <source>
        <dbReference type="PROSITE-ProRule" id="PRU00121"/>
    </source>
</evidence>
<dbReference type="InterPro" id="IPR038178">
    <property type="entry name" value="Kringle_sf"/>
</dbReference>
<evidence type="ECO:0000256" key="5">
    <source>
        <dbReference type="ARBA" id="ARBA00022553"/>
    </source>
</evidence>
<evidence type="ECO:0000256" key="1">
    <source>
        <dbReference type="ARBA" id="ARBA00004251"/>
    </source>
</evidence>
<dbReference type="EC" id="2.7.10.1" evidence="2"/>
<dbReference type="OrthoDB" id="2431000at2759"/>
<comment type="caution">
    <text evidence="20">Lacks conserved residue(s) required for the propagation of feature annotation.</text>
</comment>
<dbReference type="GO" id="GO:0043235">
    <property type="term" value="C:receptor complex"/>
    <property type="evidence" value="ECO:0007669"/>
    <property type="project" value="TreeGrafter"/>
</dbReference>
<dbReference type="Proteomes" id="UP001152799">
    <property type="component" value="Chromosome 5"/>
</dbReference>
<evidence type="ECO:0000256" key="15">
    <source>
        <dbReference type="ARBA" id="ARBA00023137"/>
    </source>
</evidence>
<feature type="domain" description="Kringle" evidence="26">
    <location>
        <begin position="167"/>
        <end position="246"/>
    </location>
</feature>
<keyword evidence="10 21" id="KW-0547">Nucleotide-binding</keyword>
<keyword evidence="15" id="KW-0829">Tyrosine-protein kinase</keyword>
<dbReference type="Gene3D" id="1.10.510.10">
    <property type="entry name" value="Transferase(Phosphotransferase) domain 1"/>
    <property type="match status" value="1"/>
</dbReference>
<evidence type="ECO:0000256" key="14">
    <source>
        <dbReference type="ARBA" id="ARBA00023136"/>
    </source>
</evidence>
<comment type="catalytic activity">
    <reaction evidence="19">
        <text>L-tyrosyl-[protein] + ATP = O-phospho-L-tyrosyl-[protein] + ADP + H(+)</text>
        <dbReference type="Rhea" id="RHEA:10596"/>
        <dbReference type="Rhea" id="RHEA-COMP:10136"/>
        <dbReference type="Rhea" id="RHEA-COMP:20101"/>
        <dbReference type="ChEBI" id="CHEBI:15378"/>
        <dbReference type="ChEBI" id="CHEBI:30616"/>
        <dbReference type="ChEBI" id="CHEBI:46858"/>
        <dbReference type="ChEBI" id="CHEBI:61978"/>
        <dbReference type="ChEBI" id="CHEBI:456216"/>
        <dbReference type="EC" id="2.7.10.1"/>
    </reaction>
</comment>
<dbReference type="InterPro" id="IPR020635">
    <property type="entry name" value="Tyr_kinase_cat_dom"/>
</dbReference>
<keyword evidence="17" id="KW-0675">Receptor</keyword>
<feature type="signal peptide" evidence="23">
    <location>
        <begin position="1"/>
        <end position="19"/>
    </location>
</feature>
<evidence type="ECO:0000256" key="23">
    <source>
        <dbReference type="SAM" id="SignalP"/>
    </source>
</evidence>
<protein>
    <recommendedName>
        <fullName evidence="2">receptor protein-tyrosine kinase</fullName>
        <ecNumber evidence="2">2.7.10.1</ecNumber>
    </recommendedName>
</protein>
<dbReference type="SUPFAM" id="SSF56112">
    <property type="entry name" value="Protein kinase-like (PK-like)"/>
    <property type="match status" value="1"/>
</dbReference>
<keyword evidence="5" id="KW-0597">Phosphoprotein</keyword>
<comment type="subcellular location">
    <subcellularLocation>
        <location evidence="1">Cell membrane</location>
        <topology evidence="1">Single-pass type I membrane protein</topology>
    </subcellularLocation>
</comment>
<dbReference type="SUPFAM" id="SSF57440">
    <property type="entry name" value="Kringle-like"/>
    <property type="match status" value="1"/>
</dbReference>
<evidence type="ECO:0000259" key="24">
    <source>
        <dbReference type="PROSITE" id="PS50011"/>
    </source>
</evidence>
<dbReference type="CDD" id="cd00108">
    <property type="entry name" value="KR"/>
    <property type="match status" value="1"/>
</dbReference>
<sequence length="639" mass="73322">MRIHLGCLLALFHLSSVKLEGSCNFYHGQICKNYVDHTKYVWYNNSGGYENEQITTALWEEMISTFEEPCRGAAEKMLCVFAFPECNVSSPLPLCYEDCIAVKELFCYKEWAYLEDKKVNGVFMKSRAHFRLPDCNILPKYREAPKTSAVCTYAGLTEMKESEVTHDCIKGKGRYYQGKVNITKEGIPCQRWDSQSPQVHNSPPDVFMELTDAENYCRNAGGEEIKPWCFTTNPEIRWQHCDIPRCLNSTPDESDVTGIEMEKLLSPAFLIIVSVVGLATIVICLLLVLLCHRLYKHRLLGYNAPANAEVNIDLDKLPSNMQYHRHGVPLNPKLEKLEYPRNDIIYLRDLGQGAFGSVFQAKAPGLVVNEEFTVVAVKMLKDDATDDMQEDFEKEACLLAEFDHPNIVRLLGVCAVGRPMCLLFEYMGKGDLNEFLRQCSPTNYVVRSAISGEFTNKEIYKDFQLTNCEQISIAIQIASGMVYLSDRKFVHRDLATRNCLINDDMVVKIADFGLSQKIYLQDYYKGTDRDAIPVRWMPLESILYNKYTSETDVWAFGVCLWEIFSFALQPYYGRTHEEVIKFLKDGNVMPPPENTPVDAYDLMRMCWAQRPIDRPCFRDVHDRLVEIHERILDAQENLS</sequence>
<feature type="domain" description="FZ" evidence="25">
    <location>
        <begin position="18"/>
        <end position="154"/>
    </location>
</feature>
<dbReference type="Pfam" id="PF07714">
    <property type="entry name" value="PK_Tyr_Ser-Thr"/>
    <property type="match status" value="1"/>
</dbReference>
<evidence type="ECO:0000256" key="16">
    <source>
        <dbReference type="ARBA" id="ARBA00023157"/>
    </source>
</evidence>
<evidence type="ECO:0000313" key="28">
    <source>
        <dbReference type="Proteomes" id="UP001152799"/>
    </source>
</evidence>
<evidence type="ECO:0000256" key="11">
    <source>
        <dbReference type="ARBA" id="ARBA00022777"/>
    </source>
</evidence>
<dbReference type="InterPro" id="IPR018056">
    <property type="entry name" value="Kringle_CS"/>
</dbReference>
<evidence type="ECO:0000256" key="4">
    <source>
        <dbReference type="ARBA" id="ARBA00022475"/>
    </source>
</evidence>
<dbReference type="InterPro" id="IPR011009">
    <property type="entry name" value="Kinase-like_dom_sf"/>
</dbReference>
<dbReference type="PRINTS" id="PR00109">
    <property type="entry name" value="TYRKINASE"/>
</dbReference>
<evidence type="ECO:0000256" key="22">
    <source>
        <dbReference type="SAM" id="Phobius"/>
    </source>
</evidence>
<dbReference type="InterPro" id="IPR001245">
    <property type="entry name" value="Ser-Thr/Tyr_kinase_cat_dom"/>
</dbReference>
<evidence type="ECO:0000259" key="25">
    <source>
        <dbReference type="PROSITE" id="PS50038"/>
    </source>
</evidence>
<feature type="domain" description="Protein kinase" evidence="24">
    <location>
        <begin position="344"/>
        <end position="631"/>
    </location>
</feature>
<dbReference type="Gene3D" id="2.40.20.10">
    <property type="entry name" value="Plasminogen Kringle 4"/>
    <property type="match status" value="1"/>
</dbReference>
<dbReference type="SMART" id="SM00219">
    <property type="entry name" value="TyrKc"/>
    <property type="match status" value="1"/>
</dbReference>
<dbReference type="Gene3D" id="3.30.200.20">
    <property type="entry name" value="Phosphorylase Kinase, domain 1"/>
    <property type="match status" value="1"/>
</dbReference>
<dbReference type="InterPro" id="IPR036790">
    <property type="entry name" value="Frizzled_dom_sf"/>
</dbReference>
<feature type="binding site" evidence="21">
    <location>
        <position position="378"/>
    </location>
    <ligand>
        <name>ATP</name>
        <dbReference type="ChEBI" id="CHEBI:30616"/>
    </ligand>
</feature>
<evidence type="ECO:0000256" key="10">
    <source>
        <dbReference type="ARBA" id="ARBA00022741"/>
    </source>
</evidence>
<name>A0A9N9MVL4_9CUCU</name>
<dbReference type="PROSITE" id="PS50070">
    <property type="entry name" value="KRINGLE_2"/>
    <property type="match status" value="1"/>
</dbReference>
<evidence type="ECO:0000256" key="17">
    <source>
        <dbReference type="ARBA" id="ARBA00023170"/>
    </source>
</evidence>
<dbReference type="GO" id="GO:0007169">
    <property type="term" value="P:cell surface receptor protein tyrosine kinase signaling pathway"/>
    <property type="evidence" value="ECO:0007669"/>
    <property type="project" value="TreeGrafter"/>
</dbReference>
<dbReference type="GO" id="GO:0017147">
    <property type="term" value="F:Wnt-protein binding"/>
    <property type="evidence" value="ECO:0007669"/>
    <property type="project" value="TreeGrafter"/>
</dbReference>
<dbReference type="PRINTS" id="PR00018">
    <property type="entry name" value="KRINGLE"/>
</dbReference>
<proteinExistence type="predicted"/>
<keyword evidence="18" id="KW-0325">Glycoprotein</keyword>
<dbReference type="AlphaFoldDB" id="A0A9N9MVL4"/>
<keyword evidence="4" id="KW-1003">Cell membrane</keyword>
<dbReference type="PROSITE" id="PS50011">
    <property type="entry name" value="PROTEIN_KINASE_DOM"/>
    <property type="match status" value="1"/>
</dbReference>
<dbReference type="PROSITE" id="PS00109">
    <property type="entry name" value="PROTEIN_KINASE_TYR"/>
    <property type="match status" value="1"/>
</dbReference>
<feature type="chain" id="PRO_5040505031" description="receptor protein-tyrosine kinase" evidence="23">
    <location>
        <begin position="20"/>
        <end position="639"/>
    </location>
</feature>
<dbReference type="InterPro" id="IPR050122">
    <property type="entry name" value="RTK"/>
</dbReference>
<evidence type="ECO:0000313" key="27">
    <source>
        <dbReference type="EMBL" id="CAG9769553.1"/>
    </source>
</evidence>
<evidence type="ECO:0000256" key="6">
    <source>
        <dbReference type="ARBA" id="ARBA00022572"/>
    </source>
</evidence>
<evidence type="ECO:0000256" key="3">
    <source>
        <dbReference type="ARBA" id="ARBA00022473"/>
    </source>
</evidence>
<evidence type="ECO:0000256" key="7">
    <source>
        <dbReference type="ARBA" id="ARBA00022679"/>
    </source>
</evidence>
<dbReference type="PROSITE" id="PS00107">
    <property type="entry name" value="PROTEIN_KINASE_ATP"/>
    <property type="match status" value="1"/>
</dbReference>
<dbReference type="Pfam" id="PF00051">
    <property type="entry name" value="Kringle"/>
    <property type="match status" value="1"/>
</dbReference>
<keyword evidence="16" id="KW-1015">Disulfide bond</keyword>
<evidence type="ECO:0000256" key="21">
    <source>
        <dbReference type="PROSITE-ProRule" id="PRU10141"/>
    </source>
</evidence>
<dbReference type="PANTHER" id="PTHR24416">
    <property type="entry name" value="TYROSINE-PROTEIN KINASE RECEPTOR"/>
    <property type="match status" value="1"/>
</dbReference>
<dbReference type="InterPro" id="IPR020067">
    <property type="entry name" value="Frizzled_dom"/>
</dbReference>
<keyword evidence="28" id="KW-1185">Reference proteome</keyword>
<keyword evidence="7" id="KW-0808">Transferase</keyword>
<dbReference type="Pfam" id="PF01392">
    <property type="entry name" value="Fz"/>
    <property type="match status" value="1"/>
</dbReference>
<keyword evidence="3" id="KW-0217">Developmental protein</keyword>
<evidence type="ECO:0000256" key="9">
    <source>
        <dbReference type="ARBA" id="ARBA00022729"/>
    </source>
</evidence>
<evidence type="ECO:0000256" key="8">
    <source>
        <dbReference type="ARBA" id="ARBA00022692"/>
    </source>
</evidence>
<evidence type="ECO:0000256" key="19">
    <source>
        <dbReference type="ARBA" id="ARBA00051243"/>
    </source>
</evidence>
<keyword evidence="11" id="KW-0418">Kinase</keyword>
<dbReference type="InterPro" id="IPR000001">
    <property type="entry name" value="Kringle"/>
</dbReference>
<keyword evidence="14 22" id="KW-0472">Membrane</keyword>
<dbReference type="PANTHER" id="PTHR24416:SF317">
    <property type="entry name" value="MUSCLE, SKELETAL RECEPTOR TYROSINE-PROTEIN KINASE"/>
    <property type="match status" value="1"/>
</dbReference>
<dbReference type="FunFam" id="1.10.2000.10:FF:000009">
    <property type="entry name" value="Muscle, skeletal, receptor tyrosine kinase"/>
    <property type="match status" value="1"/>
</dbReference>
<dbReference type="InterPro" id="IPR008266">
    <property type="entry name" value="Tyr_kinase_AS"/>
</dbReference>
<dbReference type="Gene3D" id="1.10.2000.10">
    <property type="entry name" value="Frizzled cysteine-rich domain"/>
    <property type="match status" value="1"/>
</dbReference>
<dbReference type="GO" id="GO:0005524">
    <property type="term" value="F:ATP binding"/>
    <property type="evidence" value="ECO:0007669"/>
    <property type="project" value="UniProtKB-UniRule"/>
</dbReference>
<organism evidence="27 28">
    <name type="scientific">Ceutorhynchus assimilis</name>
    <name type="common">cabbage seed weevil</name>
    <dbReference type="NCBI Taxonomy" id="467358"/>
    <lineage>
        <taxon>Eukaryota</taxon>
        <taxon>Metazoa</taxon>
        <taxon>Ecdysozoa</taxon>
        <taxon>Arthropoda</taxon>
        <taxon>Hexapoda</taxon>
        <taxon>Insecta</taxon>
        <taxon>Pterygota</taxon>
        <taxon>Neoptera</taxon>
        <taxon>Endopterygota</taxon>
        <taxon>Coleoptera</taxon>
        <taxon>Polyphaga</taxon>
        <taxon>Cucujiformia</taxon>
        <taxon>Curculionidae</taxon>
        <taxon>Ceutorhynchinae</taxon>
        <taxon>Ceutorhynchus</taxon>
    </lineage>
</organism>
<dbReference type="InterPro" id="IPR017441">
    <property type="entry name" value="Protein_kinase_ATP_BS"/>
</dbReference>
<feature type="transmembrane region" description="Helical" evidence="22">
    <location>
        <begin position="268"/>
        <end position="290"/>
    </location>
</feature>
<evidence type="ECO:0000256" key="2">
    <source>
        <dbReference type="ARBA" id="ARBA00011902"/>
    </source>
</evidence>
<dbReference type="SMART" id="SM00130">
    <property type="entry name" value="KR"/>
    <property type="match status" value="1"/>
</dbReference>
<keyword evidence="6 20" id="KW-0420">Kringle</keyword>
<dbReference type="InterPro" id="IPR000719">
    <property type="entry name" value="Prot_kinase_dom"/>
</dbReference>
<accession>A0A9N9MVL4</accession>
<evidence type="ECO:0000256" key="13">
    <source>
        <dbReference type="ARBA" id="ARBA00022989"/>
    </source>
</evidence>
<keyword evidence="8 22" id="KW-0812">Transmembrane</keyword>
<keyword evidence="9 23" id="KW-0732">Signal</keyword>
<keyword evidence="12 21" id="KW-0067">ATP-binding</keyword>
<dbReference type="GO" id="GO:0005886">
    <property type="term" value="C:plasma membrane"/>
    <property type="evidence" value="ECO:0007669"/>
    <property type="project" value="UniProtKB-SubCell"/>
</dbReference>
<dbReference type="GO" id="GO:0004714">
    <property type="term" value="F:transmembrane receptor protein tyrosine kinase activity"/>
    <property type="evidence" value="ECO:0007669"/>
    <property type="project" value="UniProtKB-EC"/>
</dbReference>
<dbReference type="InterPro" id="IPR013806">
    <property type="entry name" value="Kringle-like"/>
</dbReference>
<evidence type="ECO:0000256" key="18">
    <source>
        <dbReference type="ARBA" id="ARBA00023180"/>
    </source>
</evidence>
<keyword evidence="13 22" id="KW-1133">Transmembrane helix</keyword>
<reference evidence="27" key="1">
    <citation type="submission" date="2022-01" db="EMBL/GenBank/DDBJ databases">
        <authorList>
            <person name="King R."/>
        </authorList>
    </citation>
    <scope>NUCLEOTIDE SEQUENCE</scope>
</reference>
<evidence type="ECO:0000259" key="26">
    <source>
        <dbReference type="PROSITE" id="PS50070"/>
    </source>
</evidence>
<gene>
    <name evidence="27" type="ORF">CEUTPL_LOCUS10059</name>
</gene>
<dbReference type="PROSITE" id="PS00021">
    <property type="entry name" value="KRINGLE_1"/>
    <property type="match status" value="1"/>
</dbReference>
<dbReference type="PROSITE" id="PS50038">
    <property type="entry name" value="FZ"/>
    <property type="match status" value="1"/>
</dbReference>
<dbReference type="FunFam" id="3.30.200.20:FF:000159">
    <property type="entry name" value="muscle, skeletal receptor tyrosine-protein kinase"/>
    <property type="match status" value="1"/>
</dbReference>
<dbReference type="FunFam" id="1.10.510.10:FF:000554">
    <property type="entry name" value="Predicted protein"/>
    <property type="match status" value="1"/>
</dbReference>
<evidence type="ECO:0000256" key="12">
    <source>
        <dbReference type="ARBA" id="ARBA00022840"/>
    </source>
</evidence>